<dbReference type="Pfam" id="PF00534">
    <property type="entry name" value="Glycos_transf_1"/>
    <property type="match status" value="1"/>
</dbReference>
<dbReference type="Gene3D" id="3.40.50.2000">
    <property type="entry name" value="Glycogen Phosphorylase B"/>
    <property type="match status" value="2"/>
</dbReference>
<organism evidence="2 3">
    <name type="scientific">Nostoc minutum NIES-26</name>
    <dbReference type="NCBI Taxonomy" id="1844469"/>
    <lineage>
        <taxon>Bacteria</taxon>
        <taxon>Bacillati</taxon>
        <taxon>Cyanobacteriota</taxon>
        <taxon>Cyanophyceae</taxon>
        <taxon>Nostocales</taxon>
        <taxon>Nostocaceae</taxon>
        <taxon>Nostoc</taxon>
    </lineage>
</organism>
<dbReference type="PANTHER" id="PTHR45947:SF3">
    <property type="entry name" value="SULFOQUINOVOSYL TRANSFERASE SQD2"/>
    <property type="match status" value="1"/>
</dbReference>
<dbReference type="GO" id="GO:0016757">
    <property type="term" value="F:glycosyltransferase activity"/>
    <property type="evidence" value="ECO:0007669"/>
    <property type="project" value="InterPro"/>
</dbReference>
<reference evidence="2" key="1">
    <citation type="submission" date="2016-04" db="EMBL/GenBank/DDBJ databases">
        <authorList>
            <person name="Tabuchi Yagui T.R."/>
        </authorList>
    </citation>
    <scope>NUCLEOTIDE SEQUENCE [LARGE SCALE GENOMIC DNA]</scope>
    <source>
        <strain evidence="2">NIES-26</strain>
    </source>
</reference>
<feature type="domain" description="Glycosyl transferase family 1" evidence="1">
    <location>
        <begin position="220"/>
        <end position="364"/>
    </location>
</feature>
<accession>A0A367QG90</accession>
<protein>
    <submittedName>
        <fullName evidence="2">Glycoside hydrolase</fullName>
    </submittedName>
</protein>
<dbReference type="EMBL" id="LXQD01000326">
    <property type="protein sequence ID" value="RCJ22313.1"/>
    <property type="molecule type" value="Genomic_DNA"/>
</dbReference>
<dbReference type="Proteomes" id="UP000252107">
    <property type="component" value="Unassembled WGS sequence"/>
</dbReference>
<dbReference type="GO" id="GO:0016787">
    <property type="term" value="F:hydrolase activity"/>
    <property type="evidence" value="ECO:0007669"/>
    <property type="project" value="UniProtKB-KW"/>
</dbReference>
<proteinExistence type="predicted"/>
<evidence type="ECO:0000313" key="2">
    <source>
        <dbReference type="EMBL" id="RCJ22313.1"/>
    </source>
</evidence>
<dbReference type="InterPro" id="IPR050194">
    <property type="entry name" value="Glycosyltransferase_grp1"/>
</dbReference>
<name>A0A367QG90_9NOSO</name>
<sequence length="405" mass="45832">MHKPVLTIFYQFNPWHTTIGGIQTLVSLFIKYAPSEFALRLVGTGNDRYQPNLKWQKAEFAAREIDFLPLFTLKNDNVRSLIPTTVKYTNALLGRCFASDFMHFHRLEPTLAALNWQGEKTLFIHNDIHTQMQSAGDKKAILWRRFPAAYFALESLLVRQFSQILSCNSDSVELYRQRYPSMGDRIAYIKNSFDDEIFYPLSQQERETKKRELALTLGLVPETRFILFAGRLHPQKDPLLLIRAFAALNESHTHLLIAGDGELATNIRAEINRLSLTQRVTMLGAMNQTELSKLHCICNVFVLSSAYEGLPLVVLEALASGTPVVTTRTGETPKLLTTDSGVVCSQHTPESMADSIRHVLLHPENYPSVSCVRTARPYAARTVIGDIYTEMLNRWELRTVSAVGS</sequence>
<dbReference type="PANTHER" id="PTHR45947">
    <property type="entry name" value="SULFOQUINOVOSYL TRANSFERASE SQD2"/>
    <property type="match status" value="1"/>
</dbReference>
<dbReference type="SUPFAM" id="SSF53756">
    <property type="entry name" value="UDP-Glycosyltransferase/glycogen phosphorylase"/>
    <property type="match status" value="1"/>
</dbReference>
<dbReference type="InterPro" id="IPR001296">
    <property type="entry name" value="Glyco_trans_1"/>
</dbReference>
<keyword evidence="2" id="KW-0378">Hydrolase</keyword>
<dbReference type="AlphaFoldDB" id="A0A367QG90"/>
<gene>
    <name evidence="2" type="ORF">A6770_29875</name>
</gene>
<evidence type="ECO:0000313" key="3">
    <source>
        <dbReference type="Proteomes" id="UP000252107"/>
    </source>
</evidence>
<evidence type="ECO:0000259" key="1">
    <source>
        <dbReference type="Pfam" id="PF00534"/>
    </source>
</evidence>
<comment type="caution">
    <text evidence="2">The sequence shown here is derived from an EMBL/GenBank/DDBJ whole genome shotgun (WGS) entry which is preliminary data.</text>
</comment>
<keyword evidence="3" id="KW-1185">Reference proteome</keyword>